<dbReference type="EC" id="2.1.1.44" evidence="3"/>
<comment type="caution">
    <text evidence="5">The sequence shown here is derived from an EMBL/GenBank/DDBJ whole genome shotgun (WGS) entry which is preliminary data.</text>
</comment>
<dbReference type="InterPro" id="IPR029063">
    <property type="entry name" value="SAM-dependent_MTases_sf"/>
</dbReference>
<dbReference type="RefSeq" id="WP_346137711.1">
    <property type="nucleotide sequence ID" value="NZ_BAAASE010000001.1"/>
</dbReference>
<keyword evidence="2 3" id="KW-0808">Transferase</keyword>
<dbReference type="InterPro" id="IPR051128">
    <property type="entry name" value="EgtD_Methyltrsf_superfamily"/>
</dbReference>
<dbReference type="InterPro" id="IPR035094">
    <property type="entry name" value="EgtD"/>
</dbReference>
<gene>
    <name evidence="3 5" type="primary">egtD</name>
    <name evidence="5" type="ORF">GCM10010255_12090</name>
</gene>
<comment type="catalytic activity">
    <reaction evidence="3">
        <text>L-histidine + 3 S-adenosyl-L-methionine = hercynine + 3 S-adenosyl-L-homocysteine + 3 H(+)</text>
        <dbReference type="Rhea" id="RHEA:38471"/>
        <dbReference type="ChEBI" id="CHEBI:15378"/>
        <dbReference type="ChEBI" id="CHEBI:15781"/>
        <dbReference type="ChEBI" id="CHEBI:57595"/>
        <dbReference type="ChEBI" id="CHEBI:57856"/>
        <dbReference type="ChEBI" id="CHEBI:59789"/>
        <dbReference type="EC" id="2.1.1.44"/>
    </reaction>
</comment>
<feature type="binding site" evidence="3">
    <location>
        <begin position="139"/>
        <end position="140"/>
    </location>
    <ligand>
        <name>S-adenosyl-L-methionine</name>
        <dbReference type="ChEBI" id="CHEBI:59789"/>
    </ligand>
</feature>
<dbReference type="Pfam" id="PF10017">
    <property type="entry name" value="Methyltransf_33"/>
    <property type="match status" value="1"/>
</dbReference>
<sequence length="320" mass="34744">MSPFRLTRTLPEDATDAALRADVHRGLTSRPKTLPPKWFYDAHGSDLFEKITELPEYYPTRAEREILLVRSGDIAAATRARTLVELGSGSSEKTRHLLDALTDLHTYVPVDVSESALTQAGQALAAERPGLDVHALIADFTAELTLPGTPGPRLVAFLGGTIGNLLPAERAAFLASVRALLAPGDALLLGTDLVKDEEVLVRAYDDAAGVTAAFNKNVLTVIDRELGADFEPAAFDHVALWDAEHEWIEMRLRSRTAQTVKVPALGLAVDFAAGEELRTEVSAKFRQEGVRAELFAAGLDLTHWWTDEAGRFALSLSVAR</sequence>
<keyword evidence="3" id="KW-0949">S-adenosyl-L-methionine</keyword>
<dbReference type="NCBIfam" id="TIGR03438">
    <property type="entry name" value="egtD_ergothio"/>
    <property type="match status" value="1"/>
</dbReference>
<dbReference type="PIRSF" id="PIRSF018005">
    <property type="entry name" value="UCP018005"/>
    <property type="match status" value="1"/>
</dbReference>
<comment type="pathway">
    <text evidence="3">Amino-acid biosynthesis; ergothioneine biosynthesis.</text>
</comment>
<protein>
    <recommendedName>
        <fullName evidence="3">Histidine N-alpha-methyltransferase</fullName>
        <ecNumber evidence="3">2.1.1.44</ecNumber>
    </recommendedName>
    <alternativeName>
        <fullName evidence="3">Histidine trimethyltransferase</fullName>
    </alternativeName>
</protein>
<comment type="similarity">
    <text evidence="3">Belongs to the methyltransferase superfamily. EgtD family.</text>
</comment>
<keyword evidence="1 3" id="KW-0489">Methyltransferase</keyword>
<feature type="domain" description="Histidine-specific methyltransferase SAM-dependent" evidence="4">
    <location>
        <begin position="20"/>
        <end position="316"/>
    </location>
</feature>
<dbReference type="InterPro" id="IPR032888">
    <property type="entry name" value="EgtD_Actinobacteria"/>
</dbReference>
<feature type="binding site" evidence="3">
    <location>
        <begin position="280"/>
        <end position="282"/>
    </location>
    <ligand>
        <name>L-histidine</name>
        <dbReference type="ChEBI" id="CHEBI:57595"/>
    </ligand>
</feature>
<feature type="binding site" evidence="3">
    <location>
        <position position="57"/>
    </location>
    <ligand>
        <name>L-histidine</name>
        <dbReference type="ChEBI" id="CHEBI:57595"/>
    </ligand>
</feature>
<dbReference type="InterPro" id="IPR019257">
    <property type="entry name" value="MeTrfase_dom"/>
</dbReference>
<evidence type="ECO:0000313" key="6">
    <source>
        <dbReference type="Proteomes" id="UP001499986"/>
    </source>
</evidence>
<feature type="binding site" evidence="3">
    <location>
        <position position="164"/>
    </location>
    <ligand>
        <name>L-histidine</name>
        <dbReference type="ChEBI" id="CHEBI:57595"/>
    </ligand>
</feature>
<feature type="binding site" evidence="3">
    <location>
        <position position="93"/>
    </location>
    <ligand>
        <name>S-adenosyl-L-methionine</name>
        <dbReference type="ChEBI" id="CHEBI:59789"/>
    </ligand>
</feature>
<dbReference type="InterPro" id="IPR017804">
    <property type="entry name" value="MeTrfase_EgtD-like"/>
</dbReference>
<dbReference type="Gene3D" id="3.40.50.150">
    <property type="entry name" value="Vaccinia Virus protein VP39"/>
    <property type="match status" value="1"/>
</dbReference>
<dbReference type="PANTHER" id="PTHR43397:SF1">
    <property type="entry name" value="ERGOTHIONEINE BIOSYNTHESIS PROTEIN 1"/>
    <property type="match status" value="1"/>
</dbReference>
<evidence type="ECO:0000313" key="5">
    <source>
        <dbReference type="EMBL" id="GAA2386364.1"/>
    </source>
</evidence>
<comment type="subunit">
    <text evidence="3">Monomer.</text>
</comment>
<dbReference type="PANTHER" id="PTHR43397">
    <property type="entry name" value="ERGOTHIONEINE BIOSYNTHESIS PROTEIN 1"/>
    <property type="match status" value="1"/>
</dbReference>
<feature type="binding site" evidence="3">
    <location>
        <position position="111"/>
    </location>
    <ligand>
        <name>S-adenosyl-L-methionine</name>
        <dbReference type="ChEBI" id="CHEBI:59789"/>
    </ligand>
</feature>
<dbReference type="Proteomes" id="UP001499986">
    <property type="component" value="Unassembled WGS sequence"/>
</dbReference>
<dbReference type="SUPFAM" id="SSF53335">
    <property type="entry name" value="S-adenosyl-L-methionine-dependent methyltransferases"/>
    <property type="match status" value="1"/>
</dbReference>
<organism evidence="5 6">
    <name type="scientific">Streptomyces coeruleofuscus</name>
    <dbReference type="NCBI Taxonomy" id="66879"/>
    <lineage>
        <taxon>Bacteria</taxon>
        <taxon>Bacillati</taxon>
        <taxon>Actinomycetota</taxon>
        <taxon>Actinomycetes</taxon>
        <taxon>Kitasatosporales</taxon>
        <taxon>Streptomycetaceae</taxon>
        <taxon>Streptomyces</taxon>
    </lineage>
</organism>
<evidence type="ECO:0000256" key="1">
    <source>
        <dbReference type="ARBA" id="ARBA00022603"/>
    </source>
</evidence>
<reference evidence="5 6" key="1">
    <citation type="journal article" date="2019" name="Int. J. Syst. Evol. Microbiol.">
        <title>The Global Catalogue of Microorganisms (GCM) 10K type strain sequencing project: providing services to taxonomists for standard genome sequencing and annotation.</title>
        <authorList>
            <consortium name="The Broad Institute Genomics Platform"/>
            <consortium name="The Broad Institute Genome Sequencing Center for Infectious Disease"/>
            <person name="Wu L."/>
            <person name="Ma J."/>
        </authorList>
    </citation>
    <scope>NUCLEOTIDE SEQUENCE [LARGE SCALE GENOMIC DNA]</scope>
    <source>
        <strain evidence="5 6">JCM 4358</strain>
    </source>
</reference>
<feature type="binding site" evidence="3">
    <location>
        <position position="204"/>
    </location>
    <ligand>
        <name>L-histidine</name>
        <dbReference type="ChEBI" id="CHEBI:57595"/>
    </ligand>
</feature>
<evidence type="ECO:0000259" key="4">
    <source>
        <dbReference type="Pfam" id="PF10017"/>
    </source>
</evidence>
<proteinExistence type="inferred from homology"/>
<accession>A0ABN3HRD4</accession>
<evidence type="ECO:0000256" key="3">
    <source>
        <dbReference type="HAMAP-Rule" id="MF_02037"/>
    </source>
</evidence>
<name>A0ABN3HRD4_9ACTN</name>
<dbReference type="HAMAP" id="MF_02037">
    <property type="entry name" value="EgtD"/>
    <property type="match status" value="1"/>
</dbReference>
<feature type="binding site" evidence="3">
    <location>
        <position position="87"/>
    </location>
    <ligand>
        <name>S-adenosyl-L-methionine</name>
        <dbReference type="ChEBI" id="CHEBI:59789"/>
    </ligand>
</feature>
<dbReference type="EMBL" id="BAAASE010000001">
    <property type="protein sequence ID" value="GAA2386364.1"/>
    <property type="molecule type" value="Genomic_DNA"/>
</dbReference>
<comment type="function">
    <text evidence="3">Catalyzes the SAM-dependent triple methylation of the alpha-amino group of histidine to form hercynine, a step in the biosynthesis pathway of ergothioneine.</text>
</comment>
<evidence type="ECO:0000256" key="2">
    <source>
        <dbReference type="ARBA" id="ARBA00022679"/>
    </source>
</evidence>
<keyword evidence="6" id="KW-1185">Reference proteome</keyword>